<evidence type="ECO:0000313" key="2">
    <source>
        <dbReference type="EMBL" id="KAK8372747.1"/>
    </source>
</evidence>
<reference evidence="2 3" key="1">
    <citation type="submission" date="2023-03" db="EMBL/GenBank/DDBJ databases">
        <title>High-quality genome of Scylla paramamosain provides insights in environmental adaptation.</title>
        <authorList>
            <person name="Zhang L."/>
        </authorList>
    </citation>
    <scope>NUCLEOTIDE SEQUENCE [LARGE SCALE GENOMIC DNA]</scope>
    <source>
        <strain evidence="2">LZ_2023a</strain>
        <tissue evidence="2">Muscle</tissue>
    </source>
</reference>
<feature type="non-terminal residue" evidence="2">
    <location>
        <position position="1"/>
    </location>
</feature>
<dbReference type="EMBL" id="JARAKH010001606">
    <property type="protein sequence ID" value="KAK8372747.1"/>
    <property type="molecule type" value="Genomic_DNA"/>
</dbReference>
<gene>
    <name evidence="2" type="ORF">O3P69_016205</name>
</gene>
<accession>A0AAW0SDH1</accession>
<name>A0AAW0SDH1_SCYPA</name>
<comment type="caution">
    <text evidence="2">The sequence shown here is derived from an EMBL/GenBank/DDBJ whole genome shotgun (WGS) entry which is preliminary data.</text>
</comment>
<feature type="region of interest" description="Disordered" evidence="1">
    <location>
        <begin position="109"/>
        <end position="128"/>
    </location>
</feature>
<evidence type="ECO:0000313" key="3">
    <source>
        <dbReference type="Proteomes" id="UP001487740"/>
    </source>
</evidence>
<sequence>QESDAVHFVLDLTQRPTEPPTTCTPTVLSPRQTHHRCLAGSGALDGSWCERQEEGTEQRCDTPRQPRSLRSFLSTDVIVKSPEPRNPPLAAEGRPLAAPSPVTRWKIKSQTRVSGAEPPPLTAKFKEG</sequence>
<dbReference type="Proteomes" id="UP001487740">
    <property type="component" value="Unassembled WGS sequence"/>
</dbReference>
<dbReference type="AlphaFoldDB" id="A0AAW0SDH1"/>
<feature type="region of interest" description="Disordered" evidence="1">
    <location>
        <begin position="79"/>
        <end position="102"/>
    </location>
</feature>
<proteinExistence type="predicted"/>
<organism evidence="2 3">
    <name type="scientific">Scylla paramamosain</name>
    <name type="common">Mud crab</name>
    <dbReference type="NCBI Taxonomy" id="85552"/>
    <lineage>
        <taxon>Eukaryota</taxon>
        <taxon>Metazoa</taxon>
        <taxon>Ecdysozoa</taxon>
        <taxon>Arthropoda</taxon>
        <taxon>Crustacea</taxon>
        <taxon>Multicrustacea</taxon>
        <taxon>Malacostraca</taxon>
        <taxon>Eumalacostraca</taxon>
        <taxon>Eucarida</taxon>
        <taxon>Decapoda</taxon>
        <taxon>Pleocyemata</taxon>
        <taxon>Brachyura</taxon>
        <taxon>Eubrachyura</taxon>
        <taxon>Portunoidea</taxon>
        <taxon>Portunidae</taxon>
        <taxon>Portuninae</taxon>
        <taxon>Scylla</taxon>
    </lineage>
</organism>
<keyword evidence="3" id="KW-1185">Reference proteome</keyword>
<evidence type="ECO:0000256" key="1">
    <source>
        <dbReference type="SAM" id="MobiDB-lite"/>
    </source>
</evidence>
<protein>
    <submittedName>
        <fullName evidence="2">Uncharacterized protein</fullName>
    </submittedName>
</protein>